<keyword evidence="1" id="KW-0833">Ubl conjugation pathway</keyword>
<organism evidence="4 5">
    <name type="scientific">Cinara cedri</name>
    <dbReference type="NCBI Taxonomy" id="506608"/>
    <lineage>
        <taxon>Eukaryota</taxon>
        <taxon>Metazoa</taxon>
        <taxon>Ecdysozoa</taxon>
        <taxon>Arthropoda</taxon>
        <taxon>Hexapoda</taxon>
        <taxon>Insecta</taxon>
        <taxon>Pterygota</taxon>
        <taxon>Neoptera</taxon>
        <taxon>Paraneoptera</taxon>
        <taxon>Hemiptera</taxon>
        <taxon>Sternorrhyncha</taxon>
        <taxon>Aphidomorpha</taxon>
        <taxon>Aphidoidea</taxon>
        <taxon>Aphididae</taxon>
        <taxon>Lachninae</taxon>
        <taxon>Cinara</taxon>
    </lineage>
</organism>
<proteinExistence type="predicted"/>
<feature type="domain" description="Zer-1-like leucine-rich repeats region" evidence="3">
    <location>
        <begin position="183"/>
        <end position="283"/>
    </location>
</feature>
<dbReference type="EMBL" id="CABPRJ010002379">
    <property type="protein sequence ID" value="VVC44390.1"/>
    <property type="molecule type" value="Genomic_DNA"/>
</dbReference>
<accession>A0A5E4NKY7</accession>
<dbReference type="Gene3D" id="1.25.10.10">
    <property type="entry name" value="Leucine-rich Repeat Variant"/>
    <property type="match status" value="1"/>
</dbReference>
<dbReference type="PANTHER" id="PTHR12904">
    <property type="match status" value="1"/>
</dbReference>
<dbReference type="Pfam" id="PF25013">
    <property type="entry name" value="LRR_Zer-1"/>
    <property type="match status" value="1"/>
</dbReference>
<dbReference type="AlphaFoldDB" id="A0A5E4NKY7"/>
<name>A0A5E4NKY7_9HEMI</name>
<dbReference type="SUPFAM" id="SSF52047">
    <property type="entry name" value="RNI-like"/>
    <property type="match status" value="1"/>
</dbReference>
<evidence type="ECO:0000256" key="1">
    <source>
        <dbReference type="ARBA" id="ARBA00022786"/>
    </source>
</evidence>
<dbReference type="OrthoDB" id="5783533at2759"/>
<sequence length="738" mass="83959">MYANPETLKDLCIHYIVDNIEQLYVEKQNSETDSLSFEPEYVFIDSNVYLPMEVSEIILTKLSIRNKLNDTIMSLFSHSNVYLRNVILPNTNKLTTRGLRTLKNHKLRELKVYGMNCTVNELVGSLGEWTTHNLESLFVSNSSFINNSHDLKFNVAVSLSKLKNLRSLDVSNTEFTTNNLIAIIEDLPNLESLDISNTKVDTLLPLKKKNQIKKLNVYNLMEPTMHLIAFSPLKSMTSLTHLDLSSEKYTNPFISFSCETLWLPFLTDPDWLPNLVSLDISGSENVGPNVMRDFLTSHKELRFLGLMHMDDCGLAMFTVPTHPLYNPNLEVSGIVTQEQLLTGLKRYIKRPTYIQKCLFHLFKWTEKYSSPKVDIIELIINAMNSLSDNFPVQMAATACLYNLTKSDLASKIHPCILAKVVEATLDAMEHFPNHSQLQKNTLLTLCSDRILQDVKMDKFRCAKLVLDSLNFFNDIVMNRMSVAICSILAAKISTFETSQLGSNPRYMSKLLSIVCEKLSTQTIDVTMKFTLSALWNLTDESPTTCKVFIDEGGLEIYMKILNTFIHDSTVETKVLGLVNNIAEVPHLRAMLFNNNIIPTLRRLLKSDQIDVSYFAAGIIAHLACEPGWNEYTVNCKDEVLVELRHAVKQWVPPEGEMVAYRSFQPFFGLLNSTDTPQVQLWAAWAILHVCTKNAKKYCEMLSKENGVAILQKIATDKSVDHEVCQLCYLILDMMSEFR</sequence>
<dbReference type="InterPro" id="IPR011989">
    <property type="entry name" value="ARM-like"/>
</dbReference>
<keyword evidence="5" id="KW-1185">Reference proteome</keyword>
<dbReference type="Gene3D" id="3.80.10.10">
    <property type="entry name" value="Ribonuclease Inhibitor"/>
    <property type="match status" value="1"/>
</dbReference>
<dbReference type="GO" id="GO:0031462">
    <property type="term" value="C:Cul2-RING ubiquitin ligase complex"/>
    <property type="evidence" value="ECO:0007669"/>
    <property type="project" value="TreeGrafter"/>
</dbReference>
<dbReference type="SUPFAM" id="SSF48371">
    <property type="entry name" value="ARM repeat"/>
    <property type="match status" value="1"/>
</dbReference>
<evidence type="ECO:0000313" key="4">
    <source>
        <dbReference type="EMBL" id="VVC44390.1"/>
    </source>
</evidence>
<evidence type="ECO:0000259" key="3">
    <source>
        <dbReference type="Pfam" id="PF25013"/>
    </source>
</evidence>
<dbReference type="InterPro" id="IPR016024">
    <property type="entry name" value="ARM-type_fold"/>
</dbReference>
<dbReference type="InterPro" id="IPR051341">
    <property type="entry name" value="Zyg-11_UBL_adapter"/>
</dbReference>
<evidence type="ECO:0000259" key="2">
    <source>
        <dbReference type="Pfam" id="PF22964"/>
    </source>
</evidence>
<dbReference type="Pfam" id="PF22964">
    <property type="entry name" value="ZER1-like_2nd"/>
    <property type="match status" value="1"/>
</dbReference>
<dbReference type="PANTHER" id="PTHR12904:SF22">
    <property type="entry name" value="ZYG-11 FAMILY MEMBER B, CELL CYCLE REGULATOR"/>
    <property type="match status" value="1"/>
</dbReference>
<dbReference type="InterPro" id="IPR055142">
    <property type="entry name" value="ZER1-like_C"/>
</dbReference>
<feature type="domain" description="Protein zer-1 homolog-like C-terminal" evidence="2">
    <location>
        <begin position="385"/>
        <end position="734"/>
    </location>
</feature>
<dbReference type="Proteomes" id="UP000325440">
    <property type="component" value="Unassembled WGS sequence"/>
</dbReference>
<protein>
    <submittedName>
        <fullName evidence="4">Armadillo-type fold,Leucine-rich repeat domain, L domain-like,Armadillo-like helical</fullName>
    </submittedName>
</protein>
<gene>
    <name evidence="4" type="ORF">CINCED_3A023167</name>
</gene>
<reference evidence="4 5" key="1">
    <citation type="submission" date="2019-08" db="EMBL/GenBank/DDBJ databases">
        <authorList>
            <person name="Alioto T."/>
            <person name="Alioto T."/>
            <person name="Gomez Garrido J."/>
        </authorList>
    </citation>
    <scope>NUCLEOTIDE SEQUENCE [LARGE SCALE GENOMIC DNA]</scope>
</reference>
<dbReference type="InterPro" id="IPR032675">
    <property type="entry name" value="LRR_dom_sf"/>
</dbReference>
<dbReference type="InterPro" id="IPR056845">
    <property type="entry name" value="LRR_Zer-1"/>
</dbReference>
<evidence type="ECO:0000313" key="5">
    <source>
        <dbReference type="Proteomes" id="UP000325440"/>
    </source>
</evidence>